<gene>
    <name evidence="1" type="ORF">FBUS_10338</name>
</gene>
<dbReference type="AlphaFoldDB" id="A0A8E0VGI7"/>
<accession>A0A8E0VGI7</accession>
<dbReference type="EMBL" id="LUCM01009348">
    <property type="protein sequence ID" value="KAA0187100.1"/>
    <property type="molecule type" value="Genomic_DNA"/>
</dbReference>
<comment type="caution">
    <text evidence="1">The sequence shown here is derived from an EMBL/GenBank/DDBJ whole genome shotgun (WGS) entry which is preliminary data.</text>
</comment>
<dbReference type="Proteomes" id="UP000728185">
    <property type="component" value="Unassembled WGS sequence"/>
</dbReference>
<proteinExistence type="predicted"/>
<reference evidence="1" key="1">
    <citation type="submission" date="2019-05" db="EMBL/GenBank/DDBJ databases">
        <title>Annotation for the trematode Fasciolopsis buski.</title>
        <authorList>
            <person name="Choi Y.-J."/>
        </authorList>
    </citation>
    <scope>NUCLEOTIDE SEQUENCE</scope>
    <source>
        <strain evidence="1">HT</strain>
        <tissue evidence="1">Whole worm</tissue>
    </source>
</reference>
<organism evidence="1 2">
    <name type="scientific">Fasciolopsis buskii</name>
    <dbReference type="NCBI Taxonomy" id="27845"/>
    <lineage>
        <taxon>Eukaryota</taxon>
        <taxon>Metazoa</taxon>
        <taxon>Spiralia</taxon>
        <taxon>Lophotrochozoa</taxon>
        <taxon>Platyhelminthes</taxon>
        <taxon>Trematoda</taxon>
        <taxon>Digenea</taxon>
        <taxon>Plagiorchiida</taxon>
        <taxon>Echinostomata</taxon>
        <taxon>Echinostomatoidea</taxon>
        <taxon>Fasciolidae</taxon>
        <taxon>Fasciolopsis</taxon>
    </lineage>
</organism>
<keyword evidence="2" id="KW-1185">Reference proteome</keyword>
<protein>
    <submittedName>
        <fullName evidence="1">Uncharacterized protein</fullName>
    </submittedName>
</protein>
<evidence type="ECO:0000313" key="2">
    <source>
        <dbReference type="Proteomes" id="UP000728185"/>
    </source>
</evidence>
<sequence>MSFSFFFIRPTQQHSESFRSSCCLFSALFVHPERHWTTTGMMTMMMVMQKQIPSKFTRHPPHHRLPRIHQDRSLRTMTLFAPYIPFWCCPTHLVHSSLIVIRTSHTVVIKINITAIIDTSQSNARPGSLDGPVNRII</sequence>
<evidence type="ECO:0000313" key="1">
    <source>
        <dbReference type="EMBL" id="KAA0187100.1"/>
    </source>
</evidence>
<name>A0A8E0VGI7_9TREM</name>